<reference evidence="1" key="2">
    <citation type="journal article" date="2015" name="Data Brief">
        <title>Shoot transcriptome of the giant reed, Arundo donax.</title>
        <authorList>
            <person name="Barrero R.A."/>
            <person name="Guerrero F.D."/>
            <person name="Moolhuijzen P."/>
            <person name="Goolsby J.A."/>
            <person name="Tidwell J."/>
            <person name="Bellgard S.E."/>
            <person name="Bellgard M.I."/>
        </authorList>
    </citation>
    <scope>NUCLEOTIDE SEQUENCE</scope>
    <source>
        <tissue evidence="1">Shoot tissue taken approximately 20 cm above the soil surface</tissue>
    </source>
</reference>
<accession>A0A0A9CLB4</accession>
<proteinExistence type="predicted"/>
<dbReference type="AlphaFoldDB" id="A0A0A9CLB4"/>
<sequence>MAQNLNIPLQGMINASSDSNGPSTVLSFQKRRLCHGSIPSLP</sequence>
<dbReference type="EMBL" id="GBRH01222652">
    <property type="protein sequence ID" value="JAD75243.1"/>
    <property type="molecule type" value="Transcribed_RNA"/>
</dbReference>
<reference evidence="1" key="1">
    <citation type="submission" date="2014-09" db="EMBL/GenBank/DDBJ databases">
        <authorList>
            <person name="Magalhaes I.L.F."/>
            <person name="Oliveira U."/>
            <person name="Santos F.R."/>
            <person name="Vidigal T.H.D.A."/>
            <person name="Brescovit A.D."/>
            <person name="Santos A.J."/>
        </authorList>
    </citation>
    <scope>NUCLEOTIDE SEQUENCE</scope>
    <source>
        <tissue evidence="1">Shoot tissue taken approximately 20 cm above the soil surface</tissue>
    </source>
</reference>
<evidence type="ECO:0000313" key="1">
    <source>
        <dbReference type="EMBL" id="JAD75243.1"/>
    </source>
</evidence>
<organism evidence="1">
    <name type="scientific">Arundo donax</name>
    <name type="common">Giant reed</name>
    <name type="synonym">Donax arundinaceus</name>
    <dbReference type="NCBI Taxonomy" id="35708"/>
    <lineage>
        <taxon>Eukaryota</taxon>
        <taxon>Viridiplantae</taxon>
        <taxon>Streptophyta</taxon>
        <taxon>Embryophyta</taxon>
        <taxon>Tracheophyta</taxon>
        <taxon>Spermatophyta</taxon>
        <taxon>Magnoliopsida</taxon>
        <taxon>Liliopsida</taxon>
        <taxon>Poales</taxon>
        <taxon>Poaceae</taxon>
        <taxon>PACMAD clade</taxon>
        <taxon>Arundinoideae</taxon>
        <taxon>Arundineae</taxon>
        <taxon>Arundo</taxon>
    </lineage>
</organism>
<name>A0A0A9CLB4_ARUDO</name>
<protein>
    <submittedName>
        <fullName evidence="1">Uncharacterized protein</fullName>
    </submittedName>
</protein>